<evidence type="ECO:0000256" key="4">
    <source>
        <dbReference type="ARBA" id="ARBA00023306"/>
    </source>
</evidence>
<dbReference type="EMBL" id="VUMV01000001">
    <property type="protein sequence ID" value="MST80893.1"/>
    <property type="molecule type" value="Genomic_DNA"/>
</dbReference>
<evidence type="ECO:0000256" key="1">
    <source>
        <dbReference type="ARBA" id="ARBA00022490"/>
    </source>
</evidence>
<gene>
    <name evidence="5" type="primary">scpB</name>
    <name evidence="5" type="ORF">FYJ60_00885</name>
</gene>
<dbReference type="InterPro" id="IPR036388">
    <property type="entry name" value="WH-like_DNA-bd_sf"/>
</dbReference>
<dbReference type="GO" id="GO:0051304">
    <property type="term" value="P:chromosome separation"/>
    <property type="evidence" value="ECO:0007669"/>
    <property type="project" value="InterPro"/>
</dbReference>
<name>A0A7X2P702_9FIRM</name>
<dbReference type="AlphaFoldDB" id="A0A7X2P702"/>
<dbReference type="Gene3D" id="1.10.10.10">
    <property type="entry name" value="Winged helix-like DNA-binding domain superfamily/Winged helix DNA-binding domain"/>
    <property type="match status" value="2"/>
</dbReference>
<dbReference type="GO" id="GO:0051301">
    <property type="term" value="P:cell division"/>
    <property type="evidence" value="ECO:0007669"/>
    <property type="project" value="UniProtKB-KW"/>
</dbReference>
<evidence type="ECO:0000313" key="5">
    <source>
        <dbReference type="EMBL" id="MST80893.1"/>
    </source>
</evidence>
<evidence type="ECO:0000313" key="6">
    <source>
        <dbReference type="Proteomes" id="UP000466864"/>
    </source>
</evidence>
<dbReference type="InterPro" id="IPR036390">
    <property type="entry name" value="WH_DNA-bd_sf"/>
</dbReference>
<comment type="caution">
    <text evidence="5">The sequence shown here is derived from an EMBL/GenBank/DDBJ whole genome shotgun (WGS) entry which is preliminary data.</text>
</comment>
<organism evidence="5 6">
    <name type="scientific">Bilifractor porci</name>
    <dbReference type="NCBI Taxonomy" id="2606636"/>
    <lineage>
        <taxon>Bacteria</taxon>
        <taxon>Bacillati</taxon>
        <taxon>Bacillota</taxon>
        <taxon>Clostridia</taxon>
        <taxon>Lachnospirales</taxon>
        <taxon>Lachnospiraceae</taxon>
        <taxon>Bilifractor</taxon>
    </lineage>
</organism>
<protein>
    <submittedName>
        <fullName evidence="5">SMC-Scp complex subunit ScpB</fullName>
    </submittedName>
</protein>
<reference evidence="5 6" key="1">
    <citation type="submission" date="2019-08" db="EMBL/GenBank/DDBJ databases">
        <title>In-depth cultivation of the pig gut microbiome towards novel bacterial diversity and tailored functional studies.</title>
        <authorList>
            <person name="Wylensek D."/>
            <person name="Hitch T.C.A."/>
            <person name="Clavel T."/>
        </authorList>
    </citation>
    <scope>NUCLEOTIDE SEQUENCE [LARGE SCALE GENOMIC DNA]</scope>
    <source>
        <strain evidence="5 6">Oil+RF-744-WCA-WT-13</strain>
    </source>
</reference>
<dbReference type="PIRSF" id="PIRSF019345">
    <property type="entry name" value="ScpB"/>
    <property type="match status" value="1"/>
</dbReference>
<keyword evidence="3" id="KW-0159">Chromosome partition</keyword>
<dbReference type="InterPro" id="IPR005234">
    <property type="entry name" value="ScpB_csome_segregation"/>
</dbReference>
<evidence type="ECO:0000256" key="2">
    <source>
        <dbReference type="ARBA" id="ARBA00022618"/>
    </source>
</evidence>
<dbReference type="Proteomes" id="UP000466864">
    <property type="component" value="Unassembled WGS sequence"/>
</dbReference>
<sequence length="173" mass="19519">MGDSVELNRLASAIGLSAAETKKILDRLKEKYNRPESGIRLLELDSSYQLCTKKQYYGNLIILAKQPKKPQLTDVVMETLSIIAYKQPVTKAEIEKIRGVSSEHAINKLLEYELIQELGRLNIPGRPILFGTTEKFLRCFGVESTDELPVLDEVQIEDFKAEAEAELDVHVDV</sequence>
<keyword evidence="6" id="KW-1185">Reference proteome</keyword>
<keyword evidence="2" id="KW-0132">Cell division</keyword>
<proteinExistence type="predicted"/>
<dbReference type="PANTHER" id="PTHR34298:SF2">
    <property type="entry name" value="SEGREGATION AND CONDENSATION PROTEIN B"/>
    <property type="match status" value="1"/>
</dbReference>
<dbReference type="PANTHER" id="PTHR34298">
    <property type="entry name" value="SEGREGATION AND CONDENSATION PROTEIN B"/>
    <property type="match status" value="1"/>
</dbReference>
<keyword evidence="1" id="KW-0963">Cytoplasm</keyword>
<accession>A0A7X2P702</accession>
<dbReference type="NCBIfam" id="TIGR00281">
    <property type="entry name" value="SMC-Scp complex subunit ScpB"/>
    <property type="match status" value="1"/>
</dbReference>
<keyword evidence="4" id="KW-0131">Cell cycle</keyword>
<evidence type="ECO:0000256" key="3">
    <source>
        <dbReference type="ARBA" id="ARBA00022829"/>
    </source>
</evidence>
<dbReference type="SUPFAM" id="SSF46785">
    <property type="entry name" value="Winged helix' DNA-binding domain"/>
    <property type="match status" value="2"/>
</dbReference>
<dbReference type="Pfam" id="PF04079">
    <property type="entry name" value="SMC_ScpB"/>
    <property type="match status" value="1"/>
</dbReference>